<accession>A0A674DRI0</accession>
<dbReference type="InterPro" id="IPR016024">
    <property type="entry name" value="ARM-type_fold"/>
</dbReference>
<keyword evidence="4" id="KW-0206">Cytoskeleton</keyword>
<proteinExistence type="predicted"/>
<dbReference type="PANTHER" id="PTHR21567:SF30">
    <property type="entry name" value="CLIP-ASSOCIATING PROTEIN 2"/>
    <property type="match status" value="1"/>
</dbReference>
<dbReference type="GO" id="GO:0031110">
    <property type="term" value="P:regulation of microtubule polymerization or depolymerization"/>
    <property type="evidence" value="ECO:0007669"/>
    <property type="project" value="UniProtKB-ARBA"/>
</dbReference>
<dbReference type="PROSITE" id="PS50077">
    <property type="entry name" value="HEAT_REPEAT"/>
    <property type="match status" value="1"/>
</dbReference>
<dbReference type="SMART" id="SM01349">
    <property type="entry name" value="TOG"/>
    <property type="match status" value="4"/>
</dbReference>
<protein>
    <submittedName>
        <fullName evidence="8">Cytoplasmic linker associated protein 2</fullName>
    </submittedName>
</protein>
<feature type="compositionally biased region" description="Low complexity" evidence="6">
    <location>
        <begin position="711"/>
        <end position="723"/>
    </location>
</feature>
<feature type="compositionally biased region" description="Low complexity" evidence="6">
    <location>
        <begin position="537"/>
        <end position="567"/>
    </location>
</feature>
<dbReference type="InterPro" id="IPR024395">
    <property type="entry name" value="CLASP_N_dom"/>
</dbReference>
<dbReference type="GO" id="GO:0040001">
    <property type="term" value="P:establishment of mitotic spindle localization"/>
    <property type="evidence" value="ECO:0007669"/>
    <property type="project" value="TreeGrafter"/>
</dbReference>
<feature type="region of interest" description="Disordered" evidence="6">
    <location>
        <begin position="760"/>
        <end position="782"/>
    </location>
</feature>
<feature type="compositionally biased region" description="Polar residues" evidence="6">
    <location>
        <begin position="700"/>
        <end position="710"/>
    </location>
</feature>
<evidence type="ECO:0000256" key="2">
    <source>
        <dbReference type="ARBA" id="ARBA00022490"/>
    </source>
</evidence>
<keyword evidence="2" id="KW-0963">Cytoplasm</keyword>
<feature type="region of interest" description="Disordered" evidence="6">
    <location>
        <begin position="1125"/>
        <end position="1168"/>
    </location>
</feature>
<feature type="region of interest" description="Disordered" evidence="6">
    <location>
        <begin position="537"/>
        <end position="590"/>
    </location>
</feature>
<feature type="domain" description="TOG" evidence="7">
    <location>
        <begin position="8"/>
        <end position="233"/>
    </location>
</feature>
<feature type="compositionally biased region" description="Low complexity" evidence="6">
    <location>
        <begin position="655"/>
        <end position="668"/>
    </location>
</feature>
<dbReference type="InterPro" id="IPR034085">
    <property type="entry name" value="TOG"/>
</dbReference>
<dbReference type="InterPro" id="IPR048491">
    <property type="entry name" value="XMAP215_CLASP_TOG"/>
</dbReference>
<feature type="compositionally biased region" description="Polar residues" evidence="6">
    <location>
        <begin position="632"/>
        <end position="644"/>
    </location>
</feature>
<gene>
    <name evidence="8" type="primary">LOC115175336</name>
</gene>
<evidence type="ECO:0000256" key="5">
    <source>
        <dbReference type="PROSITE-ProRule" id="PRU00103"/>
    </source>
</evidence>
<dbReference type="FunFam" id="1.25.10.10:FF:000005">
    <property type="entry name" value="CLIP-associating protein 1 isoform 2"/>
    <property type="match status" value="1"/>
</dbReference>
<sequence>MEEHDNMEYLYQQILQKDVTRRLQVGQDLIDYLNDPQRSSDVEQDKPRLDKTIDELTGWVNSSNYKVALLGIDITGAFVDRLGEHFRGYLGTVVPALVDRLGDSKDQVREQSQNLILRCMEVTASPMYVWERLLPGFKHKNFRSREGVCLVLCATLNTYGAQPLRLSKIVPHLCTLTGDQNPQVREAATASLVDVYRHIGERVRADLGKSGLPAARLQTIYGRFDEALNSGNMALSPSHDRSFEDDADSADGNRAQAAFKVPKVPKKSSESSAARRPNTIGSKIGGASKDGTGGIDEEDFIKAFTDVPTVQIYSSRDLEDNLNKIREICSDDKHDWDQRAAAMKKIRSLIVAGATEYECFYQHLRLLDGAFKLSAKDLRSQVVREACITVAHLSTVLGNKFDHGAEGILPVLFNLIPNCAKVMATSGVSAIRFIIRNTHVPRLIPLITSNCTCKSVAVRRKCFDFLDLLLQEWQTQTLERHTAVMVASIKKGIADADAEARVEARKAYWGLRNHFPGEADSLFNSLEPSYQKSLQSSLKSSGSVTSLPQSDRSSSSSQESLNRPLSSKWSAAPGRVPAGHKGGASPGYLQRSRSDVDVNAATVAKQRHIGQVGPVRLSPGSYSSLGRLRTKQPLTTATSVSQVDSRGRSRTKMVSQSQPGSRSGSPGRVLTSTALSTLGSGAQRVLAGTGRRRSRIPRSQGCSRDSSPTRLSVGSGYSISQSSHLSSSVSTMRVLTGSDIEEALADALKKPARRRYENYGMYSDDDANSDASSACSERSYSSRNGGAIPTYMRQTEDVAEVLNRCASANWSERKEGLLGLQALLKNQRTLSRVELKRLCEIFTRMFADPHSKVFSMFLETLVDFVLVHREELQDWLFVLLTQLLKKMGADLLGSVQAKVQRALDITRESFPNDLQFTILMRFTVDQTQTPNLKVKVAVLKYIETLTLQMEPQDFVNSSETRLAVSRIITWTTEPKSSDVRKAAQSVLISLFQLNTPEFTMLLAALPKTFQDGATKLLQSHLRITSNTAQAPMGSPLTRHTPRSPASWSSPLTSPTNTSQNTSSLGAFDYDTENMNSDDIYSSLRGVTEAIQNFSVRSQEDMNETGVGADQVDGVRTALDNKTSLLNTPLLSSSPRGSRDPFTDSPFKHSVKDMSLDESDQQTDDSSIDQSELVSELLKELSNHNERVEERKVALCDLLKLIRENTLQVCWDEHFKTILLLLLETLGDREHVIRALALRVLREILSRQPWRFKNYAELTIMKALEAHRDPHKEVARAAEETAAMLASSISPDQCVKVLSPIIQSADYPINLAAIKMQTRVIERVPHQGLVTMLPEIVPGLIQGYDNSESSVRKACVFCLVALYAVIGEELKPHLNQLSGSKLKLLNLYIKRAQSGSSGGEPPPDSL</sequence>
<evidence type="ECO:0000313" key="9">
    <source>
        <dbReference type="Proteomes" id="UP000472277"/>
    </source>
</evidence>
<reference evidence="8" key="2">
    <citation type="submission" date="2025-09" db="UniProtKB">
        <authorList>
            <consortium name="Ensembl"/>
        </authorList>
    </citation>
    <scope>IDENTIFICATION</scope>
</reference>
<evidence type="ECO:0000259" key="7">
    <source>
        <dbReference type="SMART" id="SM01349"/>
    </source>
</evidence>
<feature type="domain" description="TOG" evidence="7">
    <location>
        <begin position="1154"/>
        <end position="1401"/>
    </location>
</feature>
<dbReference type="Pfam" id="PF21040">
    <property type="entry name" value="CEP104-like_TOG"/>
    <property type="match status" value="1"/>
</dbReference>
<organism evidence="8 9">
    <name type="scientific">Salmo trutta</name>
    <name type="common">Brown trout</name>
    <dbReference type="NCBI Taxonomy" id="8032"/>
    <lineage>
        <taxon>Eukaryota</taxon>
        <taxon>Metazoa</taxon>
        <taxon>Chordata</taxon>
        <taxon>Craniata</taxon>
        <taxon>Vertebrata</taxon>
        <taxon>Euteleostomi</taxon>
        <taxon>Actinopterygii</taxon>
        <taxon>Neopterygii</taxon>
        <taxon>Teleostei</taxon>
        <taxon>Protacanthopterygii</taxon>
        <taxon>Salmoniformes</taxon>
        <taxon>Salmonidae</taxon>
        <taxon>Salmoninae</taxon>
        <taxon>Salmo</taxon>
    </lineage>
</organism>
<dbReference type="PANTHER" id="PTHR21567">
    <property type="entry name" value="CLASP"/>
    <property type="match status" value="1"/>
</dbReference>
<feature type="domain" description="TOG" evidence="7">
    <location>
        <begin position="314"/>
        <end position="547"/>
    </location>
</feature>
<evidence type="ECO:0000256" key="3">
    <source>
        <dbReference type="ARBA" id="ARBA00022737"/>
    </source>
</evidence>
<dbReference type="GO" id="GO:0005881">
    <property type="term" value="C:cytoplasmic microtubule"/>
    <property type="evidence" value="ECO:0007669"/>
    <property type="project" value="TreeGrafter"/>
</dbReference>
<dbReference type="FunFam" id="1.25.10.10:FF:000001">
    <property type="entry name" value="CLIP-associating protein 1 isoform 2"/>
    <property type="match status" value="1"/>
</dbReference>
<feature type="compositionally biased region" description="Acidic residues" evidence="6">
    <location>
        <begin position="1155"/>
        <end position="1166"/>
    </location>
</feature>
<dbReference type="SUPFAM" id="SSF48371">
    <property type="entry name" value="ARM repeat"/>
    <property type="match status" value="1"/>
</dbReference>
<dbReference type="GO" id="GO:0045180">
    <property type="term" value="C:basal cortex"/>
    <property type="evidence" value="ECO:0007669"/>
    <property type="project" value="TreeGrafter"/>
</dbReference>
<feature type="compositionally biased region" description="Low complexity" evidence="6">
    <location>
        <begin position="769"/>
        <end position="782"/>
    </location>
</feature>
<dbReference type="Proteomes" id="UP000472277">
    <property type="component" value="Chromosome 36"/>
</dbReference>
<dbReference type="GO" id="GO:1902903">
    <property type="term" value="P:regulation of supramolecular fiber organization"/>
    <property type="evidence" value="ECO:0007669"/>
    <property type="project" value="UniProtKB-ARBA"/>
</dbReference>
<comment type="subcellular location">
    <subcellularLocation>
        <location evidence="1">Cytoplasm</location>
        <location evidence="1">Cytoskeleton</location>
    </subcellularLocation>
</comment>
<evidence type="ECO:0000256" key="4">
    <source>
        <dbReference type="ARBA" id="ARBA00023212"/>
    </source>
</evidence>
<feature type="compositionally biased region" description="Basic and acidic residues" evidence="6">
    <location>
        <begin position="1136"/>
        <end position="1154"/>
    </location>
</feature>
<dbReference type="Ensembl" id="ENSSTUT00000105516.1">
    <property type="protein sequence ID" value="ENSSTUP00000098281.1"/>
    <property type="gene ID" value="ENSSTUG00000037990.1"/>
</dbReference>
<feature type="compositionally biased region" description="Polar residues" evidence="6">
    <location>
        <begin position="670"/>
        <end position="680"/>
    </location>
</feature>
<dbReference type="InterPro" id="IPR011989">
    <property type="entry name" value="ARM-like"/>
</dbReference>
<dbReference type="GO" id="GO:0008017">
    <property type="term" value="F:microtubule binding"/>
    <property type="evidence" value="ECO:0007669"/>
    <property type="project" value="TreeGrafter"/>
</dbReference>
<feature type="compositionally biased region" description="Low complexity" evidence="6">
    <location>
        <begin position="1046"/>
        <end position="1064"/>
    </location>
</feature>
<dbReference type="Gene3D" id="1.25.10.10">
    <property type="entry name" value="Leucine-rich Repeat Variant"/>
    <property type="match status" value="4"/>
</dbReference>
<keyword evidence="3" id="KW-0677">Repeat</keyword>
<dbReference type="GO" id="GO:0000776">
    <property type="term" value="C:kinetochore"/>
    <property type="evidence" value="ECO:0007669"/>
    <property type="project" value="TreeGrafter"/>
</dbReference>
<feature type="compositionally biased region" description="Low complexity" evidence="6">
    <location>
        <begin position="1125"/>
        <end position="1134"/>
    </location>
</feature>
<dbReference type="GeneTree" id="ENSGT00940000155574"/>
<dbReference type="Pfam" id="PF21041">
    <property type="entry name" value="XMAP215_CLASP_TOG"/>
    <property type="match status" value="1"/>
</dbReference>
<feature type="domain" description="TOG" evidence="7">
    <location>
        <begin position="790"/>
        <end position="1030"/>
    </location>
</feature>
<dbReference type="GO" id="GO:0072686">
    <property type="term" value="C:mitotic spindle"/>
    <property type="evidence" value="ECO:0007669"/>
    <property type="project" value="TreeGrafter"/>
</dbReference>
<evidence type="ECO:0000256" key="6">
    <source>
        <dbReference type="SAM" id="MobiDB-lite"/>
    </source>
</evidence>
<feature type="repeat" description="HEAT" evidence="5">
    <location>
        <begin position="169"/>
        <end position="207"/>
    </location>
</feature>
<reference evidence="8" key="1">
    <citation type="submission" date="2025-08" db="UniProtKB">
        <authorList>
            <consortium name="Ensembl"/>
        </authorList>
    </citation>
    <scope>IDENTIFICATION</scope>
</reference>
<dbReference type="GO" id="GO:0090307">
    <property type="term" value="P:mitotic spindle assembly"/>
    <property type="evidence" value="ECO:0007669"/>
    <property type="project" value="TreeGrafter"/>
</dbReference>
<feature type="region of interest" description="Disordered" evidence="6">
    <location>
        <begin position="256"/>
        <end position="291"/>
    </location>
</feature>
<evidence type="ECO:0000256" key="1">
    <source>
        <dbReference type="ARBA" id="ARBA00004245"/>
    </source>
</evidence>
<dbReference type="GO" id="GO:0005815">
    <property type="term" value="C:microtubule organizing center"/>
    <property type="evidence" value="ECO:0007669"/>
    <property type="project" value="TreeGrafter"/>
</dbReference>
<name>A0A674DRI0_SALTR</name>
<dbReference type="InterPro" id="IPR021133">
    <property type="entry name" value="HEAT_type_2"/>
</dbReference>
<dbReference type="Pfam" id="PF12348">
    <property type="entry name" value="CLASP_N"/>
    <property type="match status" value="1"/>
</dbReference>
<dbReference type="GO" id="GO:0005876">
    <property type="term" value="C:spindle microtubule"/>
    <property type="evidence" value="ECO:0007669"/>
    <property type="project" value="TreeGrafter"/>
</dbReference>
<keyword evidence="9" id="KW-1185">Reference proteome</keyword>
<evidence type="ECO:0000313" key="8">
    <source>
        <dbReference type="Ensembl" id="ENSSTUP00000098281.1"/>
    </source>
</evidence>
<feature type="region of interest" description="Disordered" evidence="6">
    <location>
        <begin position="1027"/>
        <end position="1070"/>
    </location>
</feature>
<feature type="region of interest" description="Disordered" evidence="6">
    <location>
        <begin position="611"/>
        <end position="723"/>
    </location>
</feature>